<organism evidence="3 4">
    <name type="scientific">Adineta steineri</name>
    <dbReference type="NCBI Taxonomy" id="433720"/>
    <lineage>
        <taxon>Eukaryota</taxon>
        <taxon>Metazoa</taxon>
        <taxon>Spiralia</taxon>
        <taxon>Gnathifera</taxon>
        <taxon>Rotifera</taxon>
        <taxon>Eurotatoria</taxon>
        <taxon>Bdelloidea</taxon>
        <taxon>Adinetida</taxon>
        <taxon>Adinetidae</taxon>
        <taxon>Adineta</taxon>
    </lineage>
</organism>
<evidence type="ECO:0000313" key="2">
    <source>
        <dbReference type="EMBL" id="CAF1022049.1"/>
    </source>
</evidence>
<evidence type="ECO:0000313" key="3">
    <source>
        <dbReference type="EMBL" id="CAF1129308.1"/>
    </source>
</evidence>
<dbReference type="OrthoDB" id="10016177at2759"/>
<evidence type="ECO:0000313" key="4">
    <source>
        <dbReference type="Proteomes" id="UP000663832"/>
    </source>
</evidence>
<dbReference type="Proteomes" id="UP000663877">
    <property type="component" value="Unassembled WGS sequence"/>
</dbReference>
<evidence type="ECO:0000256" key="1">
    <source>
        <dbReference type="SAM" id="MobiDB-lite"/>
    </source>
</evidence>
<dbReference type="AlphaFoldDB" id="A0A814R6F3"/>
<dbReference type="EMBL" id="CAJNOM010000142">
    <property type="protein sequence ID" value="CAF1129308.1"/>
    <property type="molecule type" value="Genomic_DNA"/>
</dbReference>
<name>A0A814R6F3_9BILA</name>
<dbReference type="Proteomes" id="UP000663832">
    <property type="component" value="Unassembled WGS sequence"/>
</dbReference>
<protein>
    <submittedName>
        <fullName evidence="3">Uncharacterized protein</fullName>
    </submittedName>
</protein>
<keyword evidence="4" id="KW-1185">Reference proteome</keyword>
<accession>A0A814R6F3</accession>
<feature type="region of interest" description="Disordered" evidence="1">
    <location>
        <begin position="36"/>
        <end position="56"/>
    </location>
</feature>
<comment type="caution">
    <text evidence="3">The sequence shown here is derived from an EMBL/GenBank/DDBJ whole genome shotgun (WGS) entry which is preliminary data.</text>
</comment>
<proteinExistence type="predicted"/>
<gene>
    <name evidence="2" type="ORF">BJG266_LOCUS17050</name>
    <name evidence="3" type="ORF">QVE165_LOCUS21846</name>
</gene>
<reference evidence="3" key="1">
    <citation type="submission" date="2021-02" db="EMBL/GenBank/DDBJ databases">
        <authorList>
            <person name="Nowell W R."/>
        </authorList>
    </citation>
    <scope>NUCLEOTIDE SEQUENCE</scope>
</reference>
<dbReference type="EMBL" id="CAJNOI010000081">
    <property type="protein sequence ID" value="CAF1022049.1"/>
    <property type="molecule type" value="Genomic_DNA"/>
</dbReference>
<sequence length="473" mass="54737">MDKERQNKPYVDRFNESVTGWHQPNDLDLARMKPTYSPNGTPSKLRTLVTPPGTEPYRNTYNLRKLNDPLPSLSDVHTPANHLDTWGVDPVDYRLNQDLHSFIRQPSPLADYGLGNKSQKQKKSYIVVPRLSTLPTPPVSSDGIDSRYSLISHRVTSTHVPDSQYKYLESSSPNYRRERSESVFMRKNQAFASHFIDDFISKYIADQLVPDLLLEVLSELDQENRKAVDEKTVKFEASEYITELNKRIGVKDGDTNLFSDEWIRELDYQRPPIPLSIIDTNKPLQKKLDFRDLLAESTGYTYGGDQQMSSEIHHTTTKLTNETYNNAVHNDIYHDIESETIRELSRDTAYDAQNTEKTYVSQVQLNAIEKNAQNKLLDTIFMDQLIAKYIRQKGSVVDVDDLSRFLDATVIDNLIYHYQDIKDSRSRTLDNYALRKFHLNSFMNMTMDLLLTELSASLIEDMKDLDEQERKVF</sequence>